<evidence type="ECO:0000256" key="1">
    <source>
        <dbReference type="SAM" id="Phobius"/>
    </source>
</evidence>
<dbReference type="PANTHER" id="PTHR34289">
    <property type="entry name" value="PROTEIN, PUTATIVE (DUF819)-RELATED"/>
    <property type="match status" value="1"/>
</dbReference>
<gene>
    <name evidence="2" type="ORF">BN8_00364</name>
</gene>
<feature type="transmembrane region" description="Helical" evidence="1">
    <location>
        <begin position="289"/>
        <end position="312"/>
    </location>
</feature>
<name>I2GC16_9BACT</name>
<dbReference type="EMBL" id="CAIT01000004">
    <property type="protein sequence ID" value="CCH51440.1"/>
    <property type="molecule type" value="Genomic_DNA"/>
</dbReference>
<feature type="transmembrane region" description="Helical" evidence="1">
    <location>
        <begin position="238"/>
        <end position="256"/>
    </location>
</feature>
<feature type="transmembrane region" description="Helical" evidence="1">
    <location>
        <begin position="12"/>
        <end position="35"/>
    </location>
</feature>
<keyword evidence="1" id="KW-1133">Transmembrane helix</keyword>
<feature type="transmembrane region" description="Helical" evidence="1">
    <location>
        <begin position="42"/>
        <end position="61"/>
    </location>
</feature>
<keyword evidence="1" id="KW-0812">Transmembrane</keyword>
<organism evidence="2 3">
    <name type="scientific">Fibrisoma limi BUZ 3</name>
    <dbReference type="NCBI Taxonomy" id="1185876"/>
    <lineage>
        <taxon>Bacteria</taxon>
        <taxon>Pseudomonadati</taxon>
        <taxon>Bacteroidota</taxon>
        <taxon>Cytophagia</taxon>
        <taxon>Cytophagales</taxon>
        <taxon>Spirosomataceae</taxon>
        <taxon>Fibrisoma</taxon>
    </lineage>
</organism>
<accession>I2GC16</accession>
<feature type="transmembrane region" description="Helical" evidence="1">
    <location>
        <begin position="166"/>
        <end position="188"/>
    </location>
</feature>
<feature type="transmembrane region" description="Helical" evidence="1">
    <location>
        <begin position="262"/>
        <end position="282"/>
    </location>
</feature>
<dbReference type="STRING" id="1185876.BN8_00364"/>
<dbReference type="eggNOG" id="COG5505">
    <property type="taxonomic scope" value="Bacteria"/>
</dbReference>
<evidence type="ECO:0008006" key="4">
    <source>
        <dbReference type="Google" id="ProtNLM"/>
    </source>
</evidence>
<feature type="transmembrane region" description="Helical" evidence="1">
    <location>
        <begin position="73"/>
        <end position="91"/>
    </location>
</feature>
<feature type="transmembrane region" description="Helical" evidence="1">
    <location>
        <begin position="318"/>
        <end position="342"/>
    </location>
</feature>
<feature type="transmembrane region" description="Helical" evidence="1">
    <location>
        <begin position="380"/>
        <end position="399"/>
    </location>
</feature>
<dbReference type="Pfam" id="PF05684">
    <property type="entry name" value="DUF819"/>
    <property type="match status" value="1"/>
</dbReference>
<dbReference type="AlphaFoldDB" id="I2GC16"/>
<dbReference type="InterPro" id="IPR008537">
    <property type="entry name" value="DUF819"/>
</dbReference>
<reference evidence="2 3" key="1">
    <citation type="journal article" date="2012" name="J. Bacteriol.">
        <title>Genome Sequence of the Filamentous Bacterium Fibrisoma limi BUZ 3T.</title>
        <authorList>
            <person name="Filippini M."/>
            <person name="Qi W."/>
            <person name="Jaenicke S."/>
            <person name="Goesmann A."/>
            <person name="Smits T.H."/>
            <person name="Bagheri H.C."/>
        </authorList>
    </citation>
    <scope>NUCLEOTIDE SEQUENCE [LARGE SCALE GENOMIC DNA]</scope>
    <source>
        <strain evidence="3">BUZ 3T</strain>
    </source>
</reference>
<dbReference type="Proteomes" id="UP000009309">
    <property type="component" value="Unassembled WGS sequence"/>
</dbReference>
<comment type="caution">
    <text evidence="2">The sequence shown here is derived from an EMBL/GenBank/DDBJ whole genome shotgun (WGS) entry which is preliminary data.</text>
</comment>
<dbReference type="PANTHER" id="PTHR34289:SF8">
    <property type="entry name" value="DUF819 DOMAIN-CONTAINING PROTEIN"/>
    <property type="match status" value="1"/>
</dbReference>
<keyword evidence="3" id="KW-1185">Reference proteome</keyword>
<keyword evidence="1" id="KW-0472">Membrane</keyword>
<evidence type="ECO:0000313" key="2">
    <source>
        <dbReference type="EMBL" id="CCH51440.1"/>
    </source>
</evidence>
<proteinExistence type="predicted"/>
<protein>
    <recommendedName>
        <fullName evidence="4">DUF819 family protein</fullName>
    </recommendedName>
</protein>
<feature type="transmembrane region" description="Helical" evidence="1">
    <location>
        <begin position="103"/>
        <end position="124"/>
    </location>
</feature>
<evidence type="ECO:0000313" key="3">
    <source>
        <dbReference type="Proteomes" id="UP000009309"/>
    </source>
</evidence>
<sequence length="403" mass="43231">MWQSSAHCKSAFSLTDSLFILFVLCLNVVVCEWLCQRRFFRHLGTALLVIVLTAIEANLRLIPTTETPVYDGIFSYVAPFALFLLLLSVNLKDLRQAGLPMLTMYLIGSAGVVIGVFTSVWVFAAPQTVGELHYALAGMFTGTYIGGSINFHALALHYNVSKAGNLFIAATAADNILTTLWMMATLALPRLLQRRFPRQLPSSVVNPAPLATPASGLKDGSAPQPLFSDAETIRPTDLALLLALGFAAIFLAKQIAAWFPTLPFVLVLTTIALILAQFRVVNNLSGSKLLGLFGIYVFLAVIGAYCDVAALLRDGELALVLFGMILLLVLIHAVLLFGLGALFRQDWDVLGIASQANIGGATSALALARSLNRADLQLPAVLVGTLGNAIGTYLGILVAEMLR</sequence>